<dbReference type="AlphaFoldDB" id="A0A0F9CZH7"/>
<comment type="caution">
    <text evidence="1">The sequence shown here is derived from an EMBL/GenBank/DDBJ whole genome shotgun (WGS) entry which is preliminary data.</text>
</comment>
<organism evidence="1">
    <name type="scientific">marine sediment metagenome</name>
    <dbReference type="NCBI Taxonomy" id="412755"/>
    <lineage>
        <taxon>unclassified sequences</taxon>
        <taxon>metagenomes</taxon>
        <taxon>ecological metagenomes</taxon>
    </lineage>
</organism>
<gene>
    <name evidence="1" type="ORF">LCGC14_2262350</name>
</gene>
<name>A0A0F9CZH7_9ZZZZ</name>
<protein>
    <submittedName>
        <fullName evidence="1">Uncharacterized protein</fullName>
    </submittedName>
</protein>
<accession>A0A0F9CZH7</accession>
<evidence type="ECO:0000313" key="1">
    <source>
        <dbReference type="EMBL" id="KKL54739.1"/>
    </source>
</evidence>
<sequence>MTDLLDIPPFLRRVGDGTPKLFEPRPGSVWRHGHLQIWPKLTMPKIANHRRRRKSSLQVKALKRLGYPSYRISKISEEEAVGIIRRGEPYERKRRKVIRC</sequence>
<reference evidence="1" key="1">
    <citation type="journal article" date="2015" name="Nature">
        <title>Complex archaea that bridge the gap between prokaryotes and eukaryotes.</title>
        <authorList>
            <person name="Spang A."/>
            <person name="Saw J.H."/>
            <person name="Jorgensen S.L."/>
            <person name="Zaremba-Niedzwiedzka K."/>
            <person name="Martijn J."/>
            <person name="Lind A.E."/>
            <person name="van Eijk R."/>
            <person name="Schleper C."/>
            <person name="Guy L."/>
            <person name="Ettema T.J."/>
        </authorList>
    </citation>
    <scope>NUCLEOTIDE SEQUENCE</scope>
</reference>
<proteinExistence type="predicted"/>
<dbReference type="EMBL" id="LAZR01031094">
    <property type="protein sequence ID" value="KKL54739.1"/>
    <property type="molecule type" value="Genomic_DNA"/>
</dbReference>